<evidence type="ECO:0000256" key="17">
    <source>
        <dbReference type="ARBA" id="ARBA00023264"/>
    </source>
</evidence>
<comment type="similarity">
    <text evidence="5">Belongs to the CDS family.</text>
</comment>
<evidence type="ECO:0000256" key="20">
    <source>
        <dbReference type="ARBA" id="ARBA00032253"/>
    </source>
</evidence>
<dbReference type="Proteomes" id="UP000562352">
    <property type="component" value="Unassembled WGS sequence"/>
</dbReference>
<evidence type="ECO:0000256" key="2">
    <source>
        <dbReference type="ARBA" id="ARBA00004651"/>
    </source>
</evidence>
<keyword evidence="8" id="KW-1003">Cell membrane</keyword>
<feature type="transmembrane region" description="Helical" evidence="24">
    <location>
        <begin position="105"/>
        <end position="123"/>
    </location>
</feature>
<keyword evidence="26" id="KW-1185">Reference proteome</keyword>
<feature type="transmembrane region" description="Helical" evidence="24">
    <location>
        <begin position="31"/>
        <end position="49"/>
    </location>
</feature>
<evidence type="ECO:0000256" key="10">
    <source>
        <dbReference type="ARBA" id="ARBA00022679"/>
    </source>
</evidence>
<dbReference type="GO" id="GO:0005886">
    <property type="term" value="C:plasma membrane"/>
    <property type="evidence" value="ECO:0007669"/>
    <property type="project" value="UniProtKB-SubCell"/>
</dbReference>
<accession>A0A841DBF6</accession>
<feature type="transmembrane region" description="Helical" evidence="24">
    <location>
        <begin position="130"/>
        <end position="149"/>
    </location>
</feature>
<reference evidence="25 26" key="1">
    <citation type="submission" date="2020-08" db="EMBL/GenBank/DDBJ databases">
        <title>Genomic Encyclopedia of Type Strains, Phase III (KMG-III): the genomes of soil and plant-associated and newly described type strains.</title>
        <authorList>
            <person name="Whitman W."/>
        </authorList>
    </citation>
    <scope>NUCLEOTIDE SEQUENCE [LARGE SCALE GENOMIC DNA]</scope>
    <source>
        <strain evidence="25 26">CECT 3303</strain>
    </source>
</reference>
<evidence type="ECO:0000256" key="15">
    <source>
        <dbReference type="ARBA" id="ARBA00023136"/>
    </source>
</evidence>
<evidence type="ECO:0000256" key="14">
    <source>
        <dbReference type="ARBA" id="ARBA00023098"/>
    </source>
</evidence>
<dbReference type="EC" id="2.7.7.41" evidence="6"/>
<evidence type="ECO:0000256" key="24">
    <source>
        <dbReference type="SAM" id="Phobius"/>
    </source>
</evidence>
<evidence type="ECO:0000256" key="18">
    <source>
        <dbReference type="ARBA" id="ARBA00029893"/>
    </source>
</evidence>
<evidence type="ECO:0000256" key="11">
    <source>
        <dbReference type="ARBA" id="ARBA00022692"/>
    </source>
</evidence>
<evidence type="ECO:0000256" key="19">
    <source>
        <dbReference type="ARBA" id="ARBA00031825"/>
    </source>
</evidence>
<gene>
    <name evidence="25" type="ORF">FHS22_007300</name>
</gene>
<evidence type="ECO:0000256" key="5">
    <source>
        <dbReference type="ARBA" id="ARBA00010185"/>
    </source>
</evidence>
<dbReference type="PANTHER" id="PTHR46382:SF1">
    <property type="entry name" value="PHOSPHATIDATE CYTIDYLYLTRANSFERASE"/>
    <property type="match status" value="1"/>
</dbReference>
<keyword evidence="10 25" id="KW-0808">Transferase</keyword>
<comment type="caution">
    <text evidence="25">The sequence shown here is derived from an EMBL/GenBank/DDBJ whole genome shotgun (WGS) entry which is preliminary data.</text>
</comment>
<evidence type="ECO:0000256" key="23">
    <source>
        <dbReference type="ARBA" id="ARBA00033406"/>
    </source>
</evidence>
<dbReference type="EMBL" id="JACHJJ010000045">
    <property type="protein sequence ID" value="MBB5967982.1"/>
    <property type="molecule type" value="Genomic_DNA"/>
</dbReference>
<evidence type="ECO:0000256" key="8">
    <source>
        <dbReference type="ARBA" id="ARBA00022475"/>
    </source>
</evidence>
<evidence type="ECO:0000256" key="16">
    <source>
        <dbReference type="ARBA" id="ARBA00023209"/>
    </source>
</evidence>
<proteinExistence type="inferred from homology"/>
<dbReference type="AlphaFoldDB" id="A0A841DBF6"/>
<feature type="transmembrane region" description="Helical" evidence="24">
    <location>
        <begin position="6"/>
        <end position="24"/>
    </location>
</feature>
<evidence type="ECO:0000256" key="12">
    <source>
        <dbReference type="ARBA" id="ARBA00022695"/>
    </source>
</evidence>
<evidence type="ECO:0000256" key="9">
    <source>
        <dbReference type="ARBA" id="ARBA00022516"/>
    </source>
</evidence>
<keyword evidence="13 24" id="KW-1133">Transmembrane helix</keyword>
<keyword evidence="9" id="KW-0444">Lipid biosynthesis</keyword>
<comment type="subcellular location">
    <subcellularLocation>
        <location evidence="2">Cell membrane</location>
        <topology evidence="2">Multi-pass membrane protein</topology>
    </subcellularLocation>
</comment>
<evidence type="ECO:0000313" key="26">
    <source>
        <dbReference type="Proteomes" id="UP000562352"/>
    </source>
</evidence>
<sequence>MTDVGALIPYIAAALAIGGVAVALSRRRQYVLRWCAWAVAVPVVVAALYAGPGGAATLAAAVGVVCAAEYGQLTRLPRPDRMLLAAAVVALSVTAWLAPAQLPRVFAIAALAVALVPLLTGDAAGGLNRLCRGVFGVVWFAPLIGVVLLGPTALALFVAVSVADIAASFGGRLLGGPALSPLSPAKRWSGVLAGTTAGLGMLVLLGAFTPALVVAVAFGAPLGDLLESMVKRGAGVKDSASWLAGAGGLLDRLDSLLLALALALLLS</sequence>
<evidence type="ECO:0000256" key="21">
    <source>
        <dbReference type="ARBA" id="ARBA00032396"/>
    </source>
</evidence>
<name>A0A841DBF6_PLAVE</name>
<keyword evidence="15 24" id="KW-0472">Membrane</keyword>
<evidence type="ECO:0000256" key="1">
    <source>
        <dbReference type="ARBA" id="ARBA00001698"/>
    </source>
</evidence>
<evidence type="ECO:0000256" key="4">
    <source>
        <dbReference type="ARBA" id="ARBA00005189"/>
    </source>
</evidence>
<keyword evidence="14" id="KW-0443">Lipid metabolism</keyword>
<evidence type="ECO:0000256" key="13">
    <source>
        <dbReference type="ARBA" id="ARBA00022989"/>
    </source>
</evidence>
<comment type="pathway">
    <text evidence="4">Lipid metabolism.</text>
</comment>
<keyword evidence="12 25" id="KW-0548">Nucleotidyltransferase</keyword>
<evidence type="ECO:0000256" key="7">
    <source>
        <dbReference type="ARBA" id="ARBA00019373"/>
    </source>
</evidence>
<evidence type="ECO:0000313" key="25">
    <source>
        <dbReference type="EMBL" id="MBB5967982.1"/>
    </source>
</evidence>
<dbReference type="GO" id="GO:0016024">
    <property type="term" value="P:CDP-diacylglycerol biosynthetic process"/>
    <property type="evidence" value="ECO:0007669"/>
    <property type="project" value="TreeGrafter"/>
</dbReference>
<feature type="transmembrane region" description="Helical" evidence="24">
    <location>
        <begin position="83"/>
        <end position="99"/>
    </location>
</feature>
<evidence type="ECO:0000256" key="22">
    <source>
        <dbReference type="ARBA" id="ARBA00032743"/>
    </source>
</evidence>
<feature type="transmembrane region" description="Helical" evidence="24">
    <location>
        <begin position="55"/>
        <end position="71"/>
    </location>
</feature>
<evidence type="ECO:0000256" key="3">
    <source>
        <dbReference type="ARBA" id="ARBA00005119"/>
    </source>
</evidence>
<dbReference type="PANTHER" id="PTHR46382">
    <property type="entry name" value="PHOSPHATIDATE CYTIDYLYLTRANSFERASE"/>
    <property type="match status" value="1"/>
</dbReference>
<dbReference type="RefSeq" id="WP_184948675.1">
    <property type="nucleotide sequence ID" value="NZ_BAAAWZ010000001.1"/>
</dbReference>
<comment type="catalytic activity">
    <reaction evidence="1">
        <text>a 1,2-diacyl-sn-glycero-3-phosphate + CTP + H(+) = a CDP-1,2-diacyl-sn-glycerol + diphosphate</text>
        <dbReference type="Rhea" id="RHEA:16229"/>
        <dbReference type="ChEBI" id="CHEBI:15378"/>
        <dbReference type="ChEBI" id="CHEBI:33019"/>
        <dbReference type="ChEBI" id="CHEBI:37563"/>
        <dbReference type="ChEBI" id="CHEBI:58332"/>
        <dbReference type="ChEBI" id="CHEBI:58608"/>
        <dbReference type="EC" id="2.7.7.41"/>
    </reaction>
</comment>
<feature type="transmembrane region" description="Helical" evidence="24">
    <location>
        <begin position="196"/>
        <end position="220"/>
    </location>
</feature>
<evidence type="ECO:0000256" key="6">
    <source>
        <dbReference type="ARBA" id="ARBA00012487"/>
    </source>
</evidence>
<keyword evidence="11 24" id="KW-0812">Transmembrane</keyword>
<keyword evidence="16" id="KW-0594">Phospholipid biosynthesis</keyword>
<organism evidence="25 26">
    <name type="scientific">Planomonospora venezuelensis</name>
    <dbReference type="NCBI Taxonomy" id="1999"/>
    <lineage>
        <taxon>Bacteria</taxon>
        <taxon>Bacillati</taxon>
        <taxon>Actinomycetota</taxon>
        <taxon>Actinomycetes</taxon>
        <taxon>Streptosporangiales</taxon>
        <taxon>Streptosporangiaceae</taxon>
        <taxon>Planomonospora</taxon>
    </lineage>
</organism>
<comment type="pathway">
    <text evidence="3">Phospholipid metabolism; CDP-diacylglycerol biosynthesis; CDP-diacylglycerol from sn-glycerol 3-phosphate: step 3/3.</text>
</comment>
<keyword evidence="17" id="KW-1208">Phospholipid metabolism</keyword>
<dbReference type="GO" id="GO:0004605">
    <property type="term" value="F:phosphatidate cytidylyltransferase activity"/>
    <property type="evidence" value="ECO:0007669"/>
    <property type="project" value="UniProtKB-EC"/>
</dbReference>
<dbReference type="Pfam" id="PF01148">
    <property type="entry name" value="CTP_transf_1"/>
    <property type="match status" value="1"/>
</dbReference>
<protein>
    <recommendedName>
        <fullName evidence="7">Phosphatidate cytidylyltransferase</fullName>
        <ecNumber evidence="6">2.7.7.41</ecNumber>
    </recommendedName>
    <alternativeName>
        <fullName evidence="20">CDP-DAG synthase</fullName>
    </alternativeName>
    <alternativeName>
        <fullName evidence="22">CDP-DG synthase</fullName>
    </alternativeName>
    <alternativeName>
        <fullName evidence="18">CDP-diacylglycerol synthase</fullName>
    </alternativeName>
    <alternativeName>
        <fullName evidence="21">CDP-diglyceride pyrophosphorylase</fullName>
    </alternativeName>
    <alternativeName>
        <fullName evidence="23">CDP-diglyceride synthase</fullName>
    </alternativeName>
    <alternativeName>
        <fullName evidence="19">CTP:phosphatidate cytidylyltransferase</fullName>
    </alternativeName>
</protein>